<organism evidence="3 4">
    <name type="scientific">Fusarium equiseti</name>
    <name type="common">Fusarium scirpi</name>
    <dbReference type="NCBI Taxonomy" id="61235"/>
    <lineage>
        <taxon>Eukaryota</taxon>
        <taxon>Fungi</taxon>
        <taxon>Dikarya</taxon>
        <taxon>Ascomycota</taxon>
        <taxon>Pezizomycotina</taxon>
        <taxon>Sordariomycetes</taxon>
        <taxon>Hypocreomycetidae</taxon>
        <taxon>Hypocreales</taxon>
        <taxon>Nectriaceae</taxon>
        <taxon>Fusarium</taxon>
        <taxon>Fusarium incarnatum-equiseti species complex</taxon>
    </lineage>
</organism>
<proteinExistence type="predicted"/>
<accession>A0A8J2IF88</accession>
<name>A0A8J2IF88_FUSEQ</name>
<dbReference type="InterPro" id="IPR049326">
    <property type="entry name" value="Rhodopsin_dom_fungi"/>
</dbReference>
<feature type="transmembrane region" description="Helical" evidence="1">
    <location>
        <begin position="16"/>
        <end position="34"/>
    </location>
</feature>
<evidence type="ECO:0000259" key="2">
    <source>
        <dbReference type="Pfam" id="PF20684"/>
    </source>
</evidence>
<dbReference type="Proteomes" id="UP000693738">
    <property type="component" value="Unassembled WGS sequence"/>
</dbReference>
<feature type="domain" description="Rhodopsin" evidence="2">
    <location>
        <begin position="123"/>
        <end position="216"/>
    </location>
</feature>
<sequence length="284" mass="31237">MLFAREHETPYNKSPVIRAVSMILMVVTVFSVFIRILTRLSAVKKSNFFTSDEVMILTSMACLLCYTMHGSLTSPTCIRYSLIPGIGAIQTFGDNDDLEHVAIVAQKASTHSNTGRRLDCICDFFNMATDFIITAITLGILVHLQMPLGTKAMVVGVFGCRILTIPPAISHILYYERAVSSQTPIFDMWRPTIINQVIQCVGITTTCIPFWWRFLKSLESGQMGAGDIFGALSRSNNTRSGGASHHQAFELQGTGKFGRTWNASVALQTSQEALVDPSSVGTRN</sequence>
<evidence type="ECO:0000256" key="1">
    <source>
        <dbReference type="SAM" id="Phobius"/>
    </source>
</evidence>
<evidence type="ECO:0000313" key="3">
    <source>
        <dbReference type="EMBL" id="CAG7555693.1"/>
    </source>
</evidence>
<dbReference type="Pfam" id="PF20684">
    <property type="entry name" value="Fung_rhodopsin"/>
    <property type="match status" value="1"/>
</dbReference>
<comment type="caution">
    <text evidence="3">The sequence shown here is derived from an EMBL/GenBank/DDBJ whole genome shotgun (WGS) entry which is preliminary data.</text>
</comment>
<reference evidence="3" key="1">
    <citation type="submission" date="2021-05" db="EMBL/GenBank/DDBJ databases">
        <authorList>
            <person name="Khan N."/>
        </authorList>
    </citation>
    <scope>NUCLEOTIDE SEQUENCE</scope>
</reference>
<gene>
    <name evidence="3" type="ORF">FEQUK3_LOCUS1440</name>
</gene>
<feature type="transmembrane region" description="Helical" evidence="1">
    <location>
        <begin position="193"/>
        <end position="212"/>
    </location>
</feature>
<keyword evidence="1" id="KW-0472">Membrane</keyword>
<dbReference type="AlphaFoldDB" id="A0A8J2IF88"/>
<dbReference type="EMBL" id="CAJSTJ010000066">
    <property type="protein sequence ID" value="CAG7555693.1"/>
    <property type="molecule type" value="Genomic_DNA"/>
</dbReference>
<evidence type="ECO:0000313" key="4">
    <source>
        <dbReference type="Proteomes" id="UP000693738"/>
    </source>
</evidence>
<dbReference type="PANTHER" id="PTHR38794">
    <property type="entry name" value="INTEGRAL MEMBRANE PROTEIN"/>
    <property type="match status" value="1"/>
</dbReference>
<keyword evidence="1" id="KW-0812">Transmembrane</keyword>
<protein>
    <recommendedName>
        <fullName evidence="2">Rhodopsin domain-containing protein</fullName>
    </recommendedName>
</protein>
<keyword evidence="1" id="KW-1133">Transmembrane helix</keyword>
<dbReference type="PANTHER" id="PTHR38794:SF1">
    <property type="entry name" value="INTEGRAL MEMBRANE PROTEIN"/>
    <property type="match status" value="1"/>
</dbReference>
<feature type="transmembrane region" description="Helical" evidence="1">
    <location>
        <begin position="124"/>
        <end position="142"/>
    </location>
</feature>